<dbReference type="AlphaFoldDB" id="A0A0D3K5Z6"/>
<proteinExistence type="predicted"/>
<evidence type="ECO:0000256" key="1">
    <source>
        <dbReference type="SAM" id="Phobius"/>
    </source>
</evidence>
<keyword evidence="1" id="KW-0812">Transmembrane</keyword>
<dbReference type="PaxDb" id="2903-EOD10979"/>
<dbReference type="GeneID" id="17276454"/>
<accession>A0A0D3K5Z6</accession>
<dbReference type="eggNOG" id="ENOG502SVYE">
    <property type="taxonomic scope" value="Eukaryota"/>
</dbReference>
<dbReference type="GeneID" id="17257130"/>
<reference evidence="2" key="2">
    <citation type="submission" date="2024-10" db="UniProtKB">
        <authorList>
            <consortium name="EnsemblProtists"/>
        </authorList>
    </citation>
    <scope>IDENTIFICATION</scope>
</reference>
<dbReference type="RefSeq" id="XP_005763408.1">
    <property type="nucleotide sequence ID" value="XM_005763351.1"/>
</dbReference>
<feature type="transmembrane region" description="Helical" evidence="1">
    <location>
        <begin position="65"/>
        <end position="87"/>
    </location>
</feature>
<name>A0A0D3K5Z6_EMIH1</name>
<dbReference type="EnsemblProtists" id="EOD10979">
    <property type="protein sequence ID" value="EOD10979"/>
    <property type="gene ID" value="EMIHUDRAFT_446156"/>
</dbReference>
<dbReference type="KEGG" id="ehx:EMIHUDRAFT_446156"/>
<keyword evidence="1" id="KW-0472">Membrane</keyword>
<sequence length="157" mass="16783">MSNVPLVVKLSVFATESVLMAAGVRDVLIPGTPLPLPGDDKLMLLWSSAMKRKQRIAAPVPPPQAFLAAMLGAFVLLSAAAKLAATFSHFEGTFLRRNLFLVFGCADLAIAALMHHHSAVVLEFTGAGLDNFVLLLMIEGVAFLLDAIFRPRKAKSA</sequence>
<dbReference type="OMA" id="KCALLIE"/>
<feature type="transmembrane region" description="Helical" evidence="1">
    <location>
        <begin position="99"/>
        <end position="120"/>
    </location>
</feature>
<evidence type="ECO:0000313" key="2">
    <source>
        <dbReference type="EnsemblProtists" id="EOD31181"/>
    </source>
</evidence>
<keyword evidence="1" id="KW-1133">Transmembrane helix</keyword>
<dbReference type="Proteomes" id="UP000013827">
    <property type="component" value="Unassembled WGS sequence"/>
</dbReference>
<dbReference type="HOGENOM" id="CLU_1742959_0_0_1"/>
<protein>
    <submittedName>
        <fullName evidence="2">Uncharacterized protein</fullName>
    </submittedName>
</protein>
<feature type="transmembrane region" description="Helical" evidence="1">
    <location>
        <begin position="132"/>
        <end position="149"/>
    </location>
</feature>
<reference evidence="3" key="1">
    <citation type="journal article" date="2013" name="Nature">
        <title>Pan genome of the phytoplankton Emiliania underpins its global distribution.</title>
        <authorList>
            <person name="Read B.A."/>
            <person name="Kegel J."/>
            <person name="Klute M.J."/>
            <person name="Kuo A."/>
            <person name="Lefebvre S.C."/>
            <person name="Maumus F."/>
            <person name="Mayer C."/>
            <person name="Miller J."/>
            <person name="Monier A."/>
            <person name="Salamov A."/>
            <person name="Young J."/>
            <person name="Aguilar M."/>
            <person name="Claverie J.M."/>
            <person name="Frickenhaus S."/>
            <person name="Gonzalez K."/>
            <person name="Herman E.K."/>
            <person name="Lin Y.C."/>
            <person name="Napier J."/>
            <person name="Ogata H."/>
            <person name="Sarno A.F."/>
            <person name="Shmutz J."/>
            <person name="Schroeder D."/>
            <person name="de Vargas C."/>
            <person name="Verret F."/>
            <person name="von Dassow P."/>
            <person name="Valentin K."/>
            <person name="Van de Peer Y."/>
            <person name="Wheeler G."/>
            <person name="Dacks J.B."/>
            <person name="Delwiche C.F."/>
            <person name="Dyhrman S.T."/>
            <person name="Glockner G."/>
            <person name="John U."/>
            <person name="Richards T."/>
            <person name="Worden A.Z."/>
            <person name="Zhang X."/>
            <person name="Grigoriev I.V."/>
            <person name="Allen A.E."/>
            <person name="Bidle K."/>
            <person name="Borodovsky M."/>
            <person name="Bowler C."/>
            <person name="Brownlee C."/>
            <person name="Cock J.M."/>
            <person name="Elias M."/>
            <person name="Gladyshev V.N."/>
            <person name="Groth M."/>
            <person name="Guda C."/>
            <person name="Hadaegh A."/>
            <person name="Iglesias-Rodriguez M.D."/>
            <person name="Jenkins J."/>
            <person name="Jones B.M."/>
            <person name="Lawson T."/>
            <person name="Leese F."/>
            <person name="Lindquist E."/>
            <person name="Lobanov A."/>
            <person name="Lomsadze A."/>
            <person name="Malik S.B."/>
            <person name="Marsh M.E."/>
            <person name="Mackinder L."/>
            <person name="Mock T."/>
            <person name="Mueller-Roeber B."/>
            <person name="Pagarete A."/>
            <person name="Parker M."/>
            <person name="Probert I."/>
            <person name="Quesneville H."/>
            <person name="Raines C."/>
            <person name="Rensing S.A."/>
            <person name="Riano-Pachon D.M."/>
            <person name="Richier S."/>
            <person name="Rokitta S."/>
            <person name="Shiraiwa Y."/>
            <person name="Soanes D.M."/>
            <person name="van der Giezen M."/>
            <person name="Wahlund T.M."/>
            <person name="Williams B."/>
            <person name="Wilson W."/>
            <person name="Wolfe G."/>
            <person name="Wurch L.L."/>
        </authorList>
    </citation>
    <scope>NUCLEOTIDE SEQUENCE</scope>
</reference>
<organism evidence="2 3">
    <name type="scientific">Emiliania huxleyi (strain CCMP1516)</name>
    <dbReference type="NCBI Taxonomy" id="280463"/>
    <lineage>
        <taxon>Eukaryota</taxon>
        <taxon>Haptista</taxon>
        <taxon>Haptophyta</taxon>
        <taxon>Prymnesiophyceae</taxon>
        <taxon>Isochrysidales</taxon>
        <taxon>Noelaerhabdaceae</taxon>
        <taxon>Emiliania</taxon>
    </lineage>
</organism>
<keyword evidence="3" id="KW-1185">Reference proteome</keyword>
<dbReference type="RefSeq" id="XP_005783610.1">
    <property type="nucleotide sequence ID" value="XM_005783553.1"/>
</dbReference>
<dbReference type="KEGG" id="ehx:EMIHUDRAFT_462868"/>
<evidence type="ECO:0000313" key="3">
    <source>
        <dbReference type="Proteomes" id="UP000013827"/>
    </source>
</evidence>
<dbReference type="EnsemblProtists" id="EOD31181">
    <property type="protein sequence ID" value="EOD31181"/>
    <property type="gene ID" value="EMIHUDRAFT_462868"/>
</dbReference>